<accession>A0A7G2CEB2</accession>
<feature type="region of interest" description="Disordered" evidence="1">
    <location>
        <begin position="205"/>
        <end position="298"/>
    </location>
</feature>
<dbReference type="AlphaFoldDB" id="A0A7G2CEB2"/>
<organism evidence="2 3">
    <name type="scientific">Angomonas deanei</name>
    <dbReference type="NCBI Taxonomy" id="59799"/>
    <lineage>
        <taxon>Eukaryota</taxon>
        <taxon>Discoba</taxon>
        <taxon>Euglenozoa</taxon>
        <taxon>Kinetoplastea</taxon>
        <taxon>Metakinetoplastina</taxon>
        <taxon>Trypanosomatida</taxon>
        <taxon>Trypanosomatidae</taxon>
        <taxon>Strigomonadinae</taxon>
        <taxon>Angomonas</taxon>
    </lineage>
</organism>
<feature type="compositionally biased region" description="Low complexity" evidence="1">
    <location>
        <begin position="206"/>
        <end position="259"/>
    </location>
</feature>
<feature type="compositionally biased region" description="Polar residues" evidence="1">
    <location>
        <begin position="260"/>
        <end position="270"/>
    </location>
</feature>
<dbReference type="EMBL" id="LR877152">
    <property type="protein sequence ID" value="CAD2217214.1"/>
    <property type="molecule type" value="Genomic_DNA"/>
</dbReference>
<evidence type="ECO:0000313" key="2">
    <source>
        <dbReference type="EMBL" id="CAD2217214.1"/>
    </source>
</evidence>
<name>A0A7G2CEB2_9TRYP</name>
<feature type="compositionally biased region" description="Low complexity" evidence="1">
    <location>
        <begin position="278"/>
        <end position="291"/>
    </location>
</feature>
<evidence type="ECO:0000256" key="1">
    <source>
        <dbReference type="SAM" id="MobiDB-lite"/>
    </source>
</evidence>
<reference evidence="2 3" key="1">
    <citation type="submission" date="2020-08" db="EMBL/GenBank/DDBJ databases">
        <authorList>
            <person name="Newling K."/>
            <person name="Davey J."/>
            <person name="Forrester S."/>
        </authorList>
    </citation>
    <scope>NUCLEOTIDE SEQUENCE [LARGE SCALE GENOMIC DNA]</scope>
    <source>
        <strain evidence="3">Crithidia deanei Carvalho (ATCC PRA-265)</strain>
    </source>
</reference>
<sequence>MGQSASTTTATPAGDTEMMTCPAPVQLHDPLDHVQVYCLEISRPNLELVQSLWQKENGREAFLQSLGAPVFSGTGEDTVAGVKDFLRKRQPAVETTSESATEEVTQSEEQKPLHFYVPRQKDGVVSRELILVSETLALTDLMDPDSSFHCVVGERELLLFYTTEEGEDLYGMDDICCIIAICGACVACCAAVLCCAAASGKGKKTNNNNNNNKYNNNNNNNNYNSNNNNNNYNQANNNYGNNNNANYNNNNYNNQGYSNPMQPTNTNTQGYGMPPQATNPAPAATPNYYNYSNQAAPL</sequence>
<dbReference type="PANTHER" id="PTHR16148">
    <property type="entry name" value="NF-KAPPA-B-REPRESSING FACTOR-RELATED"/>
    <property type="match status" value="1"/>
</dbReference>
<dbReference type="PANTHER" id="PTHR16148:SF14">
    <property type="entry name" value="MYND-TYPE DOMAIN-CONTAINING PROTEIN"/>
    <property type="match status" value="1"/>
</dbReference>
<protein>
    <submittedName>
        <fullName evidence="2">Uncharacterized protein</fullName>
    </submittedName>
</protein>
<gene>
    <name evidence="2" type="ORF">ADEAN_000469200</name>
</gene>
<keyword evidence="3" id="KW-1185">Reference proteome</keyword>
<dbReference type="Proteomes" id="UP000515908">
    <property type="component" value="Chromosome 08"/>
</dbReference>
<evidence type="ECO:0000313" key="3">
    <source>
        <dbReference type="Proteomes" id="UP000515908"/>
    </source>
</evidence>
<proteinExistence type="predicted"/>
<dbReference type="VEuPathDB" id="TriTrypDB:ADEAN_000469200"/>